<name>A0A915KBM6_ROMCU</name>
<evidence type="ECO:0000313" key="1">
    <source>
        <dbReference type="Proteomes" id="UP000887565"/>
    </source>
</evidence>
<reference evidence="2" key="1">
    <citation type="submission" date="2022-11" db="UniProtKB">
        <authorList>
            <consortium name="WormBaseParasite"/>
        </authorList>
    </citation>
    <scope>IDENTIFICATION</scope>
</reference>
<protein>
    <submittedName>
        <fullName evidence="2">Uncharacterized protein</fullName>
    </submittedName>
</protein>
<evidence type="ECO:0000313" key="2">
    <source>
        <dbReference type="WBParaSite" id="nRc.2.0.1.t35496-RA"/>
    </source>
</evidence>
<keyword evidence="1" id="KW-1185">Reference proteome</keyword>
<proteinExistence type="predicted"/>
<dbReference type="WBParaSite" id="nRc.2.0.1.t35496-RA">
    <property type="protein sequence ID" value="nRc.2.0.1.t35496-RA"/>
    <property type="gene ID" value="nRc.2.0.1.g35496"/>
</dbReference>
<organism evidence="1 2">
    <name type="scientific">Romanomermis culicivorax</name>
    <name type="common">Nematode worm</name>
    <dbReference type="NCBI Taxonomy" id="13658"/>
    <lineage>
        <taxon>Eukaryota</taxon>
        <taxon>Metazoa</taxon>
        <taxon>Ecdysozoa</taxon>
        <taxon>Nematoda</taxon>
        <taxon>Enoplea</taxon>
        <taxon>Dorylaimia</taxon>
        <taxon>Mermithida</taxon>
        <taxon>Mermithoidea</taxon>
        <taxon>Mermithidae</taxon>
        <taxon>Romanomermis</taxon>
    </lineage>
</organism>
<dbReference type="Proteomes" id="UP000887565">
    <property type="component" value="Unplaced"/>
</dbReference>
<accession>A0A915KBM6</accession>
<dbReference type="AlphaFoldDB" id="A0A915KBM6"/>
<sequence>MGNPIPYSIRNTAMTLQATCCDPVGWLHYWSSFRKPNPAGTTTDYSFLLVIHMEYKKGHLKKLVNT</sequence>